<dbReference type="Proteomes" id="UP000034462">
    <property type="component" value="Unassembled WGS sequence"/>
</dbReference>
<name>A0A837ISJ7_9BACT</name>
<organism evidence="1 2">
    <name type="scientific">Candidatus Yanofskybacteria bacterium GW2011_GWC1_48_11</name>
    <dbReference type="NCBI Taxonomy" id="1619027"/>
    <lineage>
        <taxon>Bacteria</taxon>
        <taxon>Candidatus Yanofskyibacteriota</taxon>
    </lineage>
</organism>
<accession>A0A837ISJ7</accession>
<proteinExistence type="predicted"/>
<comment type="caution">
    <text evidence="1">The sequence shown here is derived from an EMBL/GenBank/DDBJ whole genome shotgun (WGS) entry which is preliminary data.</text>
</comment>
<dbReference type="AlphaFoldDB" id="A0A837ISJ7"/>
<sequence length="123" mass="14285">MRERREEYGDVYIFLEPEEGILPPRWRNEEGRNRVLVIPPFELSLYPNLPLVPPYDPSRGWNVCVPHLADRARCEWGMGPWFCLLGEGTEQRAFAIAGPYADQLHSADELDKLEEEDDCDTDH</sequence>
<protein>
    <submittedName>
        <fullName evidence="1">Uncharacterized protein</fullName>
    </submittedName>
</protein>
<dbReference type="EMBL" id="LCPH01000002">
    <property type="protein sequence ID" value="KKU93336.1"/>
    <property type="molecule type" value="Genomic_DNA"/>
</dbReference>
<gene>
    <name evidence="1" type="ORF">UY25_C0002G0060</name>
</gene>
<evidence type="ECO:0000313" key="1">
    <source>
        <dbReference type="EMBL" id="KKU93336.1"/>
    </source>
</evidence>
<reference evidence="1 2" key="1">
    <citation type="journal article" date="2015" name="Nature">
        <title>rRNA introns, odd ribosomes, and small enigmatic genomes across a large radiation of phyla.</title>
        <authorList>
            <person name="Brown C.T."/>
            <person name="Hug L.A."/>
            <person name="Thomas B.C."/>
            <person name="Sharon I."/>
            <person name="Castelle C.J."/>
            <person name="Singh A."/>
            <person name="Wilkins M.J."/>
            <person name="Williams K.H."/>
            <person name="Banfield J.F."/>
        </authorList>
    </citation>
    <scope>NUCLEOTIDE SEQUENCE [LARGE SCALE GENOMIC DNA]</scope>
</reference>
<evidence type="ECO:0000313" key="2">
    <source>
        <dbReference type="Proteomes" id="UP000034462"/>
    </source>
</evidence>